<dbReference type="PANTHER" id="PTHR11086">
    <property type="entry name" value="DEOXYCYTIDYLATE DEAMINASE-RELATED"/>
    <property type="match status" value="1"/>
</dbReference>
<protein>
    <recommendedName>
        <fullName evidence="9">Deoxycytidylate deaminase</fullName>
        <ecNumber evidence="7">3.5.4.12</ecNumber>
    </recommendedName>
    <alternativeName>
        <fullName evidence="8">dCMP deaminase</fullName>
    </alternativeName>
</protein>
<sequence>MLIGICGSICAGKHTTAEYLVQQLGFLRLHLPTPTQLQPLQSSSNGAIPSHASQYDPAPSPSSPSTIDHLRLLPSVTDQVGTRGLTFPDVESLLDFVTKRWREHWVLTDIYDEETLELLLRRPFFMLINVDAPVGVRFERFSDRCTKRNLPPMPLADFVHYNDLQLYGSRGSSRTVGQATNSRHPRRSPSRSALAPLLAHAHLSILNTHGTPSAYHAFLATLDLASPTRLRPTWDAYFMTLASLASQRSNCMKRRVGCVLVHHARIISTGYNGTPRGLANCNEGGCPRCNAASAGGVGLATCLCLHAEENALLEAGRERIREGAVLYCDTCPCLTCSVKIAQVGVKEVVYSQSYNMDEASRRVLGEAGVTLRQFVPTRSGFVGFDVPDDAGDLDVDARQGQLVVLNGTK</sequence>
<keyword evidence="4" id="KW-0545">Nucleotide biosynthesis</keyword>
<keyword evidence="13" id="KW-1185">Reference proteome</keyword>
<reference evidence="12 13" key="1">
    <citation type="submission" date="2015-01" db="EMBL/GenBank/DDBJ databases">
        <title>The Genome Sequence of Capronia semiimmersa CBS27337.</title>
        <authorList>
            <consortium name="The Broad Institute Genomics Platform"/>
            <person name="Cuomo C."/>
            <person name="de Hoog S."/>
            <person name="Gorbushina A."/>
            <person name="Stielow B."/>
            <person name="Teixiera M."/>
            <person name="Abouelleil A."/>
            <person name="Chapman S.B."/>
            <person name="Priest M."/>
            <person name="Young S.K."/>
            <person name="Wortman J."/>
            <person name="Nusbaum C."/>
            <person name="Birren B."/>
        </authorList>
    </citation>
    <scope>NUCLEOTIDE SEQUENCE [LARGE SCALE GENOMIC DNA]</scope>
    <source>
        <strain evidence="12 13">CBS 27337</strain>
    </source>
</reference>
<dbReference type="PROSITE" id="PS00903">
    <property type="entry name" value="CYT_DCMP_DEAMINASES_1"/>
    <property type="match status" value="1"/>
</dbReference>
<dbReference type="CDD" id="cd01286">
    <property type="entry name" value="deoxycytidylate_deaminase"/>
    <property type="match status" value="1"/>
</dbReference>
<evidence type="ECO:0000256" key="9">
    <source>
        <dbReference type="ARBA" id="ARBA00071582"/>
    </source>
</evidence>
<dbReference type="AlphaFoldDB" id="A0A0D2FSN6"/>
<evidence type="ECO:0000256" key="2">
    <source>
        <dbReference type="ARBA" id="ARBA00006576"/>
    </source>
</evidence>
<dbReference type="InterPro" id="IPR016192">
    <property type="entry name" value="APOBEC/CMP_deaminase_Zn-bd"/>
</dbReference>
<dbReference type="EC" id="3.5.4.12" evidence="7"/>
<evidence type="ECO:0000256" key="1">
    <source>
        <dbReference type="ARBA" id="ARBA00001947"/>
    </source>
</evidence>
<dbReference type="Gene3D" id="3.40.50.300">
    <property type="entry name" value="P-loop containing nucleotide triphosphate hydrolases"/>
    <property type="match status" value="1"/>
</dbReference>
<feature type="region of interest" description="Disordered" evidence="10">
    <location>
        <begin position="170"/>
        <end position="191"/>
    </location>
</feature>
<feature type="region of interest" description="Disordered" evidence="10">
    <location>
        <begin position="39"/>
        <end position="66"/>
    </location>
</feature>
<keyword evidence="6" id="KW-0862">Zinc</keyword>
<keyword evidence="3" id="KW-0479">Metal-binding</keyword>
<dbReference type="SUPFAM" id="SSF52540">
    <property type="entry name" value="P-loop containing nucleoside triphosphate hydrolases"/>
    <property type="match status" value="1"/>
</dbReference>
<comment type="cofactor">
    <cofactor evidence="1">
        <name>Zn(2+)</name>
        <dbReference type="ChEBI" id="CHEBI:29105"/>
    </cofactor>
</comment>
<dbReference type="HOGENOM" id="CLU_047993_0_1_1"/>
<accession>A0A0D2FSN6</accession>
<feature type="compositionally biased region" description="Polar residues" evidence="10">
    <location>
        <begin position="170"/>
        <end position="181"/>
    </location>
</feature>
<comment type="similarity">
    <text evidence="2">Belongs to the cytidine and deoxycytidylate deaminase family.</text>
</comment>
<dbReference type="PROSITE" id="PS51747">
    <property type="entry name" value="CYT_DCMP_DEAMINASES_2"/>
    <property type="match status" value="1"/>
</dbReference>
<dbReference type="GO" id="GO:0009165">
    <property type="term" value="P:nucleotide biosynthetic process"/>
    <property type="evidence" value="ECO:0007669"/>
    <property type="project" value="UniProtKB-KW"/>
</dbReference>
<dbReference type="GO" id="GO:0005737">
    <property type="term" value="C:cytoplasm"/>
    <property type="evidence" value="ECO:0007669"/>
    <property type="project" value="TreeGrafter"/>
</dbReference>
<dbReference type="InterPro" id="IPR015517">
    <property type="entry name" value="dCMP_deaminase-rel"/>
</dbReference>
<dbReference type="Pfam" id="PF00383">
    <property type="entry name" value="dCMP_cyt_deam_1"/>
    <property type="match status" value="1"/>
</dbReference>
<dbReference type="EMBL" id="KN846962">
    <property type="protein sequence ID" value="KIW63049.1"/>
    <property type="molecule type" value="Genomic_DNA"/>
</dbReference>
<evidence type="ECO:0000256" key="6">
    <source>
        <dbReference type="ARBA" id="ARBA00022833"/>
    </source>
</evidence>
<evidence type="ECO:0000259" key="11">
    <source>
        <dbReference type="PROSITE" id="PS51747"/>
    </source>
</evidence>
<keyword evidence="5" id="KW-0378">Hydrolase</keyword>
<evidence type="ECO:0000256" key="4">
    <source>
        <dbReference type="ARBA" id="ARBA00022727"/>
    </source>
</evidence>
<evidence type="ECO:0000256" key="10">
    <source>
        <dbReference type="SAM" id="MobiDB-lite"/>
    </source>
</evidence>
<dbReference type="InterPro" id="IPR035105">
    <property type="entry name" value="Deoxycytidylate_deaminase_dom"/>
</dbReference>
<evidence type="ECO:0000256" key="3">
    <source>
        <dbReference type="ARBA" id="ARBA00022723"/>
    </source>
</evidence>
<evidence type="ECO:0000256" key="5">
    <source>
        <dbReference type="ARBA" id="ARBA00022801"/>
    </source>
</evidence>
<dbReference type="STRING" id="5601.A0A0D2FSN6"/>
<dbReference type="GO" id="GO:0004132">
    <property type="term" value="F:dCMP deaminase activity"/>
    <property type="evidence" value="ECO:0007669"/>
    <property type="project" value="UniProtKB-EC"/>
</dbReference>
<feature type="domain" description="CMP/dCMP-type deaminase" evidence="11">
    <location>
        <begin position="233"/>
        <end position="363"/>
    </location>
</feature>
<dbReference type="Proteomes" id="UP000054266">
    <property type="component" value="Unassembled WGS sequence"/>
</dbReference>
<evidence type="ECO:0000313" key="12">
    <source>
        <dbReference type="EMBL" id="KIW63049.1"/>
    </source>
</evidence>
<dbReference type="InterPro" id="IPR002125">
    <property type="entry name" value="CMP_dCMP_dom"/>
</dbReference>
<gene>
    <name evidence="12" type="ORF">PV04_09927</name>
</gene>
<dbReference type="InterPro" id="IPR016193">
    <property type="entry name" value="Cytidine_deaminase-like"/>
</dbReference>
<dbReference type="FunFam" id="3.40.140.10:FF:000035">
    <property type="entry name" value="dCMP deaminase"/>
    <property type="match status" value="1"/>
</dbReference>
<proteinExistence type="inferred from homology"/>
<name>A0A0D2FSN6_9EURO</name>
<evidence type="ECO:0000313" key="13">
    <source>
        <dbReference type="Proteomes" id="UP000054266"/>
    </source>
</evidence>
<dbReference type="InterPro" id="IPR027417">
    <property type="entry name" value="P-loop_NTPase"/>
</dbReference>
<dbReference type="GO" id="GO:0008270">
    <property type="term" value="F:zinc ion binding"/>
    <property type="evidence" value="ECO:0007669"/>
    <property type="project" value="InterPro"/>
</dbReference>
<evidence type="ECO:0000256" key="8">
    <source>
        <dbReference type="ARBA" id="ARBA00041763"/>
    </source>
</evidence>
<dbReference type="PANTHER" id="PTHR11086:SF18">
    <property type="entry name" value="DEOXYCYTIDYLATE DEAMINASE"/>
    <property type="match status" value="1"/>
</dbReference>
<dbReference type="SUPFAM" id="SSF53927">
    <property type="entry name" value="Cytidine deaminase-like"/>
    <property type="match status" value="1"/>
</dbReference>
<organism evidence="12 13">
    <name type="scientific">Phialophora macrospora</name>
    <dbReference type="NCBI Taxonomy" id="1851006"/>
    <lineage>
        <taxon>Eukaryota</taxon>
        <taxon>Fungi</taxon>
        <taxon>Dikarya</taxon>
        <taxon>Ascomycota</taxon>
        <taxon>Pezizomycotina</taxon>
        <taxon>Eurotiomycetes</taxon>
        <taxon>Chaetothyriomycetidae</taxon>
        <taxon>Chaetothyriales</taxon>
        <taxon>Herpotrichiellaceae</taxon>
        <taxon>Phialophora</taxon>
    </lineage>
</organism>
<dbReference type="Gene3D" id="3.40.140.10">
    <property type="entry name" value="Cytidine Deaminase, domain 2"/>
    <property type="match status" value="1"/>
</dbReference>
<evidence type="ECO:0000256" key="7">
    <source>
        <dbReference type="ARBA" id="ARBA00038938"/>
    </source>
</evidence>